<comment type="caution">
    <text evidence="1">The sequence shown here is derived from an EMBL/GenBank/DDBJ whole genome shotgun (WGS) entry which is preliminary data.</text>
</comment>
<evidence type="ECO:0000313" key="1">
    <source>
        <dbReference type="EMBL" id="GLJ76544.1"/>
    </source>
</evidence>
<keyword evidence="2" id="KW-1185">Reference proteome</keyword>
<accession>A0A9W6M0D0</accession>
<sequence length="55" mass="5822">MQHRDPGPDRAGWSQGSVLHVPTFGAAKLVEEGFFNGASRFAIGALSAPPRLCNV</sequence>
<reference evidence="1" key="1">
    <citation type="journal article" date="2014" name="Int. J. Syst. Evol. Microbiol.">
        <title>Complete genome sequence of Corynebacterium casei LMG S-19264T (=DSM 44701T), isolated from a smear-ripened cheese.</title>
        <authorList>
            <consortium name="US DOE Joint Genome Institute (JGI-PGF)"/>
            <person name="Walter F."/>
            <person name="Albersmeier A."/>
            <person name="Kalinowski J."/>
            <person name="Ruckert C."/>
        </authorList>
    </citation>
    <scope>NUCLEOTIDE SEQUENCE</scope>
    <source>
        <strain evidence="1">VKM Ac-1401</strain>
    </source>
</reference>
<gene>
    <name evidence="1" type="ORF">GCM10017584_21180</name>
</gene>
<dbReference type="Proteomes" id="UP001142372">
    <property type="component" value="Unassembled WGS sequence"/>
</dbReference>
<organism evidence="1 2">
    <name type="scientific">Leifsonia poae</name>
    <dbReference type="NCBI Taxonomy" id="110933"/>
    <lineage>
        <taxon>Bacteria</taxon>
        <taxon>Bacillati</taxon>
        <taxon>Actinomycetota</taxon>
        <taxon>Actinomycetes</taxon>
        <taxon>Micrococcales</taxon>
        <taxon>Microbacteriaceae</taxon>
        <taxon>Leifsonia</taxon>
    </lineage>
</organism>
<dbReference type="EMBL" id="BSEN01000009">
    <property type="protein sequence ID" value="GLJ76544.1"/>
    <property type="molecule type" value="Genomic_DNA"/>
</dbReference>
<name>A0A9W6M0D0_9MICO</name>
<evidence type="ECO:0000313" key="2">
    <source>
        <dbReference type="Proteomes" id="UP001142372"/>
    </source>
</evidence>
<proteinExistence type="predicted"/>
<protein>
    <submittedName>
        <fullName evidence="1">Uncharacterized protein</fullName>
    </submittedName>
</protein>
<dbReference type="AlphaFoldDB" id="A0A9W6M0D0"/>
<reference evidence="1" key="2">
    <citation type="submission" date="2023-01" db="EMBL/GenBank/DDBJ databases">
        <authorList>
            <person name="Sun Q."/>
            <person name="Evtushenko L."/>
        </authorList>
    </citation>
    <scope>NUCLEOTIDE SEQUENCE</scope>
    <source>
        <strain evidence="1">VKM Ac-1401</strain>
    </source>
</reference>